<protein>
    <submittedName>
        <fullName evidence="4">Flavin oxidoreductase</fullName>
    </submittedName>
</protein>
<evidence type="ECO:0000313" key="5">
    <source>
        <dbReference type="Proteomes" id="UP000077519"/>
    </source>
</evidence>
<keyword evidence="2" id="KW-0560">Oxidoreductase</keyword>
<proteinExistence type="inferred from homology"/>
<dbReference type="InterPro" id="IPR050268">
    <property type="entry name" value="NADH-dep_flavin_reductase"/>
</dbReference>
<feature type="domain" description="Flavin reductase like" evidence="3">
    <location>
        <begin position="15"/>
        <end position="160"/>
    </location>
</feature>
<dbReference type="GO" id="GO:0042602">
    <property type="term" value="F:riboflavin reductase (NADPH) activity"/>
    <property type="evidence" value="ECO:0007669"/>
    <property type="project" value="TreeGrafter"/>
</dbReference>
<dbReference type="SUPFAM" id="SSF50475">
    <property type="entry name" value="FMN-binding split barrel"/>
    <property type="match status" value="1"/>
</dbReference>
<dbReference type="InterPro" id="IPR002563">
    <property type="entry name" value="Flavin_Rdtase-like_dom"/>
</dbReference>
<dbReference type="PANTHER" id="PTHR30466:SF11">
    <property type="entry name" value="FLAVIN-DEPENDENT MONOOXYGENASE, REDUCTASE SUBUNIT HSAB"/>
    <property type="match status" value="1"/>
</dbReference>
<name>A0A177Y815_9NOCA</name>
<sequence length="163" mass="17196">MTAPAHDPTHFRTVLGQFCTGVVVVTSVDDAGSPLGMAVGSFTSVSLDPPLVAFFVAHTSTTFPKIAASGRFCANILSHDQLDLCRAFSKSGGDKFAGIGWHPTDSGAPVLDGAHGWIDCAIDSVQRLGDHDLVVGRVEQLDTDGADESPLVFYRAGFHALQR</sequence>
<dbReference type="Pfam" id="PF01613">
    <property type="entry name" value="Flavin_Reduct"/>
    <property type="match status" value="1"/>
</dbReference>
<dbReference type="EMBL" id="LVHI01000037">
    <property type="protein sequence ID" value="OAK51666.1"/>
    <property type="molecule type" value="Genomic_DNA"/>
</dbReference>
<reference evidence="4 5" key="1">
    <citation type="submission" date="2016-03" db="EMBL/GenBank/DDBJ databases">
        <title>Genome sequence of Rhodococcus kyotonensis KB10.</title>
        <authorList>
            <person name="Jeong H."/>
            <person name="Hong C.E."/>
            <person name="Jo S.H."/>
            <person name="Park J.M."/>
        </authorList>
    </citation>
    <scope>NUCLEOTIDE SEQUENCE [LARGE SCALE GENOMIC DNA]</scope>
    <source>
        <strain evidence="4 5">KB10</strain>
    </source>
</reference>
<dbReference type="RefSeq" id="WP_068430190.1">
    <property type="nucleotide sequence ID" value="NZ_LVHI01000037.1"/>
</dbReference>
<evidence type="ECO:0000313" key="4">
    <source>
        <dbReference type="EMBL" id="OAK51666.1"/>
    </source>
</evidence>
<dbReference type="Gene3D" id="2.30.110.10">
    <property type="entry name" value="Electron Transport, Fmn-binding Protein, Chain A"/>
    <property type="match status" value="1"/>
</dbReference>
<dbReference type="PANTHER" id="PTHR30466">
    <property type="entry name" value="FLAVIN REDUCTASE"/>
    <property type="match status" value="1"/>
</dbReference>
<accession>A0A177Y815</accession>
<keyword evidence="5" id="KW-1185">Reference proteome</keyword>
<dbReference type="AlphaFoldDB" id="A0A177Y815"/>
<evidence type="ECO:0000259" key="3">
    <source>
        <dbReference type="SMART" id="SM00903"/>
    </source>
</evidence>
<comment type="similarity">
    <text evidence="1">Belongs to the non-flavoprotein flavin reductase family.</text>
</comment>
<dbReference type="SMART" id="SM00903">
    <property type="entry name" value="Flavin_Reduct"/>
    <property type="match status" value="1"/>
</dbReference>
<dbReference type="GO" id="GO:0010181">
    <property type="term" value="F:FMN binding"/>
    <property type="evidence" value="ECO:0007669"/>
    <property type="project" value="InterPro"/>
</dbReference>
<gene>
    <name evidence="4" type="ORF">A3K89_10290</name>
</gene>
<dbReference type="InterPro" id="IPR012349">
    <property type="entry name" value="Split_barrel_FMN-bd"/>
</dbReference>
<evidence type="ECO:0000256" key="1">
    <source>
        <dbReference type="ARBA" id="ARBA00008898"/>
    </source>
</evidence>
<comment type="caution">
    <text evidence="4">The sequence shown here is derived from an EMBL/GenBank/DDBJ whole genome shotgun (WGS) entry which is preliminary data.</text>
</comment>
<evidence type="ECO:0000256" key="2">
    <source>
        <dbReference type="ARBA" id="ARBA00023002"/>
    </source>
</evidence>
<dbReference type="Proteomes" id="UP000077519">
    <property type="component" value="Unassembled WGS sequence"/>
</dbReference>
<organism evidence="4 5">
    <name type="scientific">Rhodococcoides kyotonense</name>
    <dbReference type="NCBI Taxonomy" id="398843"/>
    <lineage>
        <taxon>Bacteria</taxon>
        <taxon>Bacillati</taxon>
        <taxon>Actinomycetota</taxon>
        <taxon>Actinomycetes</taxon>
        <taxon>Mycobacteriales</taxon>
        <taxon>Nocardiaceae</taxon>
        <taxon>Rhodococcoides</taxon>
    </lineage>
</organism>